<evidence type="ECO:0000256" key="1">
    <source>
        <dbReference type="SAM" id="Phobius"/>
    </source>
</evidence>
<gene>
    <name evidence="2" type="ORF">IFO69_04300</name>
</gene>
<name>A0ABR9AGT4_9BACT</name>
<accession>A0ABR9AGT4</accession>
<evidence type="ECO:0000313" key="3">
    <source>
        <dbReference type="Proteomes" id="UP000647133"/>
    </source>
</evidence>
<evidence type="ECO:0000313" key="2">
    <source>
        <dbReference type="EMBL" id="MBD8487963.1"/>
    </source>
</evidence>
<keyword evidence="3" id="KW-1185">Reference proteome</keyword>
<reference evidence="2 3" key="1">
    <citation type="submission" date="2020-09" db="EMBL/GenBank/DDBJ databases">
        <title>Echinicola sp. CAU 1574 isolated from sand of Sido Beach.</title>
        <authorList>
            <person name="Kim W."/>
        </authorList>
    </citation>
    <scope>NUCLEOTIDE SEQUENCE [LARGE SCALE GENOMIC DNA]</scope>
    <source>
        <strain evidence="2 3">CAU 1574</strain>
    </source>
</reference>
<comment type="caution">
    <text evidence="2">The sequence shown here is derived from an EMBL/GenBank/DDBJ whole genome shotgun (WGS) entry which is preliminary data.</text>
</comment>
<dbReference type="RefSeq" id="WP_192008642.1">
    <property type="nucleotide sequence ID" value="NZ_JACYTQ010000001.1"/>
</dbReference>
<protein>
    <submittedName>
        <fullName evidence="2">Uncharacterized protein</fullName>
    </submittedName>
</protein>
<feature type="transmembrane region" description="Helical" evidence="1">
    <location>
        <begin position="53"/>
        <end position="79"/>
    </location>
</feature>
<keyword evidence="1" id="KW-0812">Transmembrane</keyword>
<keyword evidence="1" id="KW-1133">Transmembrane helix</keyword>
<dbReference type="Proteomes" id="UP000647133">
    <property type="component" value="Unassembled WGS sequence"/>
</dbReference>
<dbReference type="EMBL" id="JACYTQ010000001">
    <property type="protein sequence ID" value="MBD8487963.1"/>
    <property type="molecule type" value="Genomic_DNA"/>
</dbReference>
<sequence length="91" mass="9978">MNYNAPQSNYQPPVSVGDWIITLIVTSIPFIGFIMLIIWAVDKNTPESKANYAKAALIVYAIAVVLTFLFISLVGLSFFSSGHRASDFGFS</sequence>
<proteinExistence type="predicted"/>
<feature type="transmembrane region" description="Helical" evidence="1">
    <location>
        <begin position="20"/>
        <end position="41"/>
    </location>
</feature>
<keyword evidence="1" id="KW-0472">Membrane</keyword>
<organism evidence="2 3">
    <name type="scientific">Echinicola arenosa</name>
    <dbReference type="NCBI Taxonomy" id="2774144"/>
    <lineage>
        <taxon>Bacteria</taxon>
        <taxon>Pseudomonadati</taxon>
        <taxon>Bacteroidota</taxon>
        <taxon>Cytophagia</taxon>
        <taxon>Cytophagales</taxon>
        <taxon>Cyclobacteriaceae</taxon>
        <taxon>Echinicola</taxon>
    </lineage>
</organism>